<reference evidence="12" key="2">
    <citation type="submission" date="2023-04" db="EMBL/GenBank/DDBJ databases">
        <authorList>
            <person name="Sun J.-Q."/>
        </authorList>
    </citation>
    <scope>NUCLEOTIDE SEQUENCE</scope>
    <source>
        <strain evidence="12">CC-YY355</strain>
    </source>
</reference>
<comment type="subcellular location">
    <subcellularLocation>
        <location evidence="3 9">Cytoplasm</location>
    </subcellularLocation>
</comment>
<evidence type="ECO:0000313" key="12">
    <source>
        <dbReference type="EMBL" id="MDH7452494.1"/>
    </source>
</evidence>
<accession>A0ABT6MPE5</accession>
<evidence type="ECO:0000313" key="13">
    <source>
        <dbReference type="Proteomes" id="UP001160550"/>
    </source>
</evidence>
<evidence type="ECO:0000256" key="5">
    <source>
        <dbReference type="ARBA" id="ARBA00022490"/>
    </source>
</evidence>
<dbReference type="Pfam" id="PF01470">
    <property type="entry name" value="Peptidase_C15"/>
    <property type="match status" value="1"/>
</dbReference>
<sequence length="220" mass="22961">MPRAPASSPILLTGFEPFDGDDRNPSQAIVQALAGHAIAGHRIVGHELPVAFGDSLRVLRRALRRTRPALVVCLGQAGGRDAISLERVAINVDDARIADNAGARPVDRPVIARGPAAYFSTLPIKAMTAAVAAAGIPAAVSQTAGTFVCNHVFYGLMHALRRRPGVRGGFIHVPWSDVQAARRPGQPGLPLAAMVDGIRIALETAIAHPVDIAVAAGAEH</sequence>
<evidence type="ECO:0000256" key="4">
    <source>
        <dbReference type="ARBA" id="ARBA00006641"/>
    </source>
</evidence>
<dbReference type="InterPro" id="IPR016125">
    <property type="entry name" value="Peptidase_C15-like"/>
</dbReference>
<reference evidence="12" key="1">
    <citation type="journal article" date="2007" name="Int. J. Syst. Evol. Microbiol.">
        <title>Luteimonas composti sp. nov., a moderately thermophilic bacterium isolated from food waste.</title>
        <authorList>
            <person name="Young C.C."/>
            <person name="Kampfer P."/>
            <person name="Chen W.M."/>
            <person name="Yen W.S."/>
            <person name="Arun A.B."/>
            <person name="Lai W.A."/>
            <person name="Shen F.T."/>
            <person name="Rekha P.D."/>
            <person name="Lin K.Y."/>
            <person name="Chou J.H."/>
        </authorList>
    </citation>
    <scope>NUCLEOTIDE SEQUENCE</scope>
    <source>
        <strain evidence="12">CC-YY355</strain>
    </source>
</reference>
<keyword evidence="6 9" id="KW-0645">Protease</keyword>
<dbReference type="EMBL" id="JARYGX010000013">
    <property type="protein sequence ID" value="MDH7452494.1"/>
    <property type="molecule type" value="Genomic_DNA"/>
</dbReference>
<evidence type="ECO:0000256" key="6">
    <source>
        <dbReference type="ARBA" id="ARBA00022670"/>
    </source>
</evidence>
<dbReference type="GO" id="GO:0016920">
    <property type="term" value="F:pyroglutamyl-peptidase activity"/>
    <property type="evidence" value="ECO:0007669"/>
    <property type="project" value="UniProtKB-EC"/>
</dbReference>
<dbReference type="InterPro" id="IPR033693">
    <property type="entry name" value="PGPEP1_Glu_AS"/>
</dbReference>
<dbReference type="NCBIfam" id="TIGR00504">
    <property type="entry name" value="pyro_pdase"/>
    <property type="match status" value="1"/>
</dbReference>
<evidence type="ECO:0000256" key="11">
    <source>
        <dbReference type="PROSITE-ProRule" id="PRU10077"/>
    </source>
</evidence>
<dbReference type="NCBIfam" id="NF009676">
    <property type="entry name" value="PRK13197.1"/>
    <property type="match status" value="1"/>
</dbReference>
<proteinExistence type="inferred from homology"/>
<dbReference type="RefSeq" id="WP_280941702.1">
    <property type="nucleotide sequence ID" value="NZ_JARYGX010000013.1"/>
</dbReference>
<dbReference type="InterPro" id="IPR029762">
    <property type="entry name" value="PGP-I_bact-type"/>
</dbReference>
<dbReference type="InterPro" id="IPR033694">
    <property type="entry name" value="PGPEP1_Cys_AS"/>
</dbReference>
<comment type="catalytic activity">
    <reaction evidence="1 9 10">
        <text>Release of an N-terminal pyroglutamyl group from a polypeptide, the second amino acid generally not being Pro.</text>
        <dbReference type="EC" id="3.4.19.3"/>
    </reaction>
</comment>
<dbReference type="HAMAP" id="MF_00417">
    <property type="entry name" value="Pyrrolid_peptidase"/>
    <property type="match status" value="1"/>
</dbReference>
<dbReference type="Gene3D" id="3.40.630.20">
    <property type="entry name" value="Peptidase C15, pyroglutamyl peptidase I-like"/>
    <property type="match status" value="1"/>
</dbReference>
<dbReference type="PROSITE" id="PS01334">
    <property type="entry name" value="PYRASE_CYS"/>
    <property type="match status" value="1"/>
</dbReference>
<comment type="function">
    <text evidence="2 9">Removes 5-oxoproline from various penultimate amino acid residues except L-proline.</text>
</comment>
<dbReference type="SUPFAM" id="SSF53182">
    <property type="entry name" value="Pyrrolidone carboxyl peptidase (pyroglutamate aminopeptidase)"/>
    <property type="match status" value="1"/>
</dbReference>
<dbReference type="PIRSF" id="PIRSF015592">
    <property type="entry name" value="Prld-crbxl_pptds"/>
    <property type="match status" value="1"/>
</dbReference>
<evidence type="ECO:0000256" key="2">
    <source>
        <dbReference type="ARBA" id="ARBA00002280"/>
    </source>
</evidence>
<name>A0ABT6MPE5_9GAMM</name>
<organism evidence="12 13">
    <name type="scientific">Luteimonas composti</name>
    <dbReference type="NCBI Taxonomy" id="398257"/>
    <lineage>
        <taxon>Bacteria</taxon>
        <taxon>Pseudomonadati</taxon>
        <taxon>Pseudomonadota</taxon>
        <taxon>Gammaproteobacteria</taxon>
        <taxon>Lysobacterales</taxon>
        <taxon>Lysobacteraceae</taxon>
        <taxon>Luteimonas</taxon>
    </lineage>
</organism>
<dbReference type="CDD" id="cd00501">
    <property type="entry name" value="Peptidase_C15"/>
    <property type="match status" value="1"/>
</dbReference>
<feature type="active site" evidence="9 11">
    <location>
        <position position="149"/>
    </location>
</feature>
<keyword evidence="5 9" id="KW-0963">Cytoplasm</keyword>
<evidence type="ECO:0000256" key="7">
    <source>
        <dbReference type="ARBA" id="ARBA00022801"/>
    </source>
</evidence>
<dbReference type="PANTHER" id="PTHR23402">
    <property type="entry name" value="PROTEASE FAMILY C15 PYROGLUTAMYL-PEPTIDASE I-RELATED"/>
    <property type="match status" value="1"/>
</dbReference>
<dbReference type="EC" id="3.4.19.3" evidence="9"/>
<keyword evidence="7 9" id="KW-0378">Hydrolase</keyword>
<evidence type="ECO:0000256" key="1">
    <source>
        <dbReference type="ARBA" id="ARBA00001770"/>
    </source>
</evidence>
<feature type="active site" evidence="9 10">
    <location>
        <position position="86"/>
    </location>
</feature>
<protein>
    <recommendedName>
        <fullName evidence="9">Pyrrolidone-carboxylate peptidase</fullName>
        <ecNumber evidence="9">3.4.19.3</ecNumber>
    </recommendedName>
    <alternativeName>
        <fullName evidence="9">5-oxoprolyl-peptidase</fullName>
    </alternativeName>
    <alternativeName>
        <fullName evidence="9">Pyroglutamyl-peptidase I</fullName>
        <shortName evidence="9">PGP-I</shortName>
        <shortName evidence="9">Pyrase</shortName>
    </alternativeName>
</protein>
<dbReference type="PANTHER" id="PTHR23402:SF1">
    <property type="entry name" value="PYROGLUTAMYL-PEPTIDASE I"/>
    <property type="match status" value="1"/>
</dbReference>
<keyword evidence="8 9" id="KW-0788">Thiol protease</keyword>
<keyword evidence="13" id="KW-1185">Reference proteome</keyword>
<evidence type="ECO:0000256" key="10">
    <source>
        <dbReference type="PROSITE-ProRule" id="PRU10076"/>
    </source>
</evidence>
<comment type="subunit">
    <text evidence="9">Homotetramer.</text>
</comment>
<dbReference type="InterPro" id="IPR000816">
    <property type="entry name" value="Peptidase_C15"/>
</dbReference>
<comment type="similarity">
    <text evidence="4 9">Belongs to the peptidase C15 family.</text>
</comment>
<evidence type="ECO:0000256" key="9">
    <source>
        <dbReference type="HAMAP-Rule" id="MF_00417"/>
    </source>
</evidence>
<evidence type="ECO:0000256" key="3">
    <source>
        <dbReference type="ARBA" id="ARBA00004496"/>
    </source>
</evidence>
<dbReference type="PRINTS" id="PR00706">
    <property type="entry name" value="PYROGLUPTASE"/>
</dbReference>
<comment type="caution">
    <text evidence="12">The sequence shown here is derived from an EMBL/GenBank/DDBJ whole genome shotgun (WGS) entry which is preliminary data.</text>
</comment>
<dbReference type="PROSITE" id="PS01333">
    <property type="entry name" value="PYRASE_GLU"/>
    <property type="match status" value="1"/>
</dbReference>
<evidence type="ECO:0000256" key="8">
    <source>
        <dbReference type="ARBA" id="ARBA00022807"/>
    </source>
</evidence>
<gene>
    <name evidence="9 12" type="primary">pcp</name>
    <name evidence="12" type="ORF">QF205_05260</name>
</gene>
<feature type="active site" evidence="9">
    <location>
        <position position="172"/>
    </location>
</feature>
<dbReference type="InterPro" id="IPR036440">
    <property type="entry name" value="Peptidase_C15-like_sf"/>
</dbReference>
<dbReference type="Proteomes" id="UP001160550">
    <property type="component" value="Unassembled WGS sequence"/>
</dbReference>